<gene>
    <name evidence="4" type="ORF">ATN00_16020</name>
</gene>
<name>A0A0S3F1K9_9SPHN</name>
<dbReference type="KEGG" id="sbd:ATN00_16020"/>
<evidence type="ECO:0000256" key="2">
    <source>
        <dbReference type="SAM" id="SignalP"/>
    </source>
</evidence>
<feature type="region of interest" description="Disordered" evidence="1">
    <location>
        <begin position="273"/>
        <end position="297"/>
    </location>
</feature>
<evidence type="ECO:0000313" key="4">
    <source>
        <dbReference type="EMBL" id="ALR21575.1"/>
    </source>
</evidence>
<keyword evidence="5" id="KW-1185">Reference proteome</keyword>
<organism evidence="4 5">
    <name type="scientific">Sphingobium baderi</name>
    <dbReference type="NCBI Taxonomy" id="1332080"/>
    <lineage>
        <taxon>Bacteria</taxon>
        <taxon>Pseudomonadati</taxon>
        <taxon>Pseudomonadota</taxon>
        <taxon>Alphaproteobacteria</taxon>
        <taxon>Sphingomonadales</taxon>
        <taxon>Sphingomonadaceae</taxon>
        <taxon>Sphingobium</taxon>
    </lineage>
</organism>
<feature type="compositionally biased region" description="Acidic residues" evidence="1">
    <location>
        <begin position="281"/>
        <end position="294"/>
    </location>
</feature>
<dbReference type="OrthoDB" id="7613961at2"/>
<reference evidence="4 5" key="1">
    <citation type="submission" date="2015-11" db="EMBL/GenBank/DDBJ databases">
        <title>A Two-component Flavoprotein Monooxygenase System MeaXY Responsible for para-Hydroxylation of 2-Methyl-6-ethylaniline and 2,6-Diethylaniline in Sphingobium baderi DE-13.</title>
        <authorList>
            <person name="Cheng M."/>
            <person name="Meng Q."/>
            <person name="Yang Y."/>
            <person name="Chu C."/>
            <person name="Yan X."/>
            <person name="He J."/>
            <person name="Li S."/>
        </authorList>
    </citation>
    <scope>NUCLEOTIDE SEQUENCE [LARGE SCALE GENOMIC DNA]</scope>
    <source>
        <strain evidence="4 5">DE-13</strain>
    </source>
</reference>
<evidence type="ECO:0000259" key="3">
    <source>
        <dbReference type="PROSITE" id="PS51208"/>
    </source>
</evidence>
<dbReference type="InterPro" id="IPR036709">
    <property type="entry name" value="Autotransporte_beta_dom_sf"/>
</dbReference>
<dbReference type="Gene3D" id="2.40.128.130">
    <property type="entry name" value="Autotransporter beta-domain"/>
    <property type="match status" value="1"/>
</dbReference>
<dbReference type="RefSeq" id="WP_062066297.1">
    <property type="nucleotide sequence ID" value="NZ_CP013264.1"/>
</dbReference>
<sequence length="1073" mass="107084">MRHLLACTAITPVLAALAAAPASAETKIDSSTTTAVKTSTVANGAADDINVTSGGSIKLTSGAAITMDSNNKVTNAGTLTINDANNVTGIIVAPGTTGAITNSGTITLTEDYTAKDDDDDGDLDGPFAKGSNKKGIWVQSGTAHNGAIDHSGTITIEGNQSAGIRLDAPLTGNLSTSGTINVVGDNSYGVLANDVTGNVTLRGSTTVQGANSVGAALLGDVDGAIKIQGTIASSGYRSTTRPADTSKLDADDLLQGGSAVRIAGNVTGGIIFDVPPTRTDQDDEDDTDIDDDGLTDSNEGSASILTYGSAAAVQIGAADRDTSIGAVAAESSGYGLIVKGAIGGAGVYDGVDANGLVIGGLGGDVTVAKGVLVAGSISATSYDSNATALRLGSGATADKLEISGTVGANGSSKDGTSARGIVIDAGAHASTIAVSGTVQAKAGSDEKGTAVAIVDSSGTVSTLTNSGKISATGGKAGSNVAIDLSANSSGVTLGQSLASEKADAPSIVGDVRLGSGNDVMTVSAGSVAGNISMGAGDDSLALSGSASHSGNISFGAGTGTLSLTNTSKVTGDVDFAGQGSSMTLSDTASFTGKLLNSGQTALVLSGGTLNATNTGSIALASLQAGSGSIIGVTIDGANGTHTTYDVAGAASFADGSQVKATMTNVKGAAGDYVIVRAGSLNGSPSLSGTTLLPYMFKGSVTADNGTGEVTLSVAAKSVTELGLSGSQARAYQAVFNALDNDSAVANAYLAVADGDALKANLQQMLPDHAGGTFEAVTSGSRATARILSDPGGIYRTKDGRLGFWLQQVAFGSSKSVGNTASYDINGWGANAGVEYLTGIGAFGGSFAYIHGSDSKGGSNLAVDSDQFELAAHWRGDFGPLQAFARVSAAHIDFTGTRRFASGTVSRSTEGDWSGKLYSATAGVSYEKRMGRLSLRPAAGIDYYRLKEKGYVESGGGDAFNLTVLGRTSDELTANGTVTAGYDFGSLDPQEGWVRFELEGGRRQIIGGSLGDTVAYFKGGEQFTLVADDRTNGWTGRARLIGGTDSFRVGGEFSAEEQQNHVAIAFRATVNFIL</sequence>
<dbReference type="PROSITE" id="PS51208">
    <property type="entry name" value="AUTOTRANSPORTER"/>
    <property type="match status" value="1"/>
</dbReference>
<feature type="signal peptide" evidence="2">
    <location>
        <begin position="1"/>
        <end position="24"/>
    </location>
</feature>
<keyword evidence="2" id="KW-0732">Signal</keyword>
<accession>A0A0S3F1K9</accession>
<dbReference type="InterPro" id="IPR005546">
    <property type="entry name" value="Autotransporte_beta"/>
</dbReference>
<evidence type="ECO:0000256" key="1">
    <source>
        <dbReference type="SAM" id="MobiDB-lite"/>
    </source>
</evidence>
<evidence type="ECO:0000313" key="5">
    <source>
        <dbReference type="Proteomes" id="UP000056968"/>
    </source>
</evidence>
<dbReference type="AlphaFoldDB" id="A0A0S3F1K9"/>
<dbReference type="SMART" id="SM00869">
    <property type="entry name" value="Autotransporter"/>
    <property type="match status" value="1"/>
</dbReference>
<feature type="domain" description="Autotransporter" evidence="3">
    <location>
        <begin position="796"/>
        <end position="1073"/>
    </location>
</feature>
<dbReference type="Pfam" id="PF03797">
    <property type="entry name" value="Autotransporter"/>
    <property type="match status" value="1"/>
</dbReference>
<dbReference type="STRING" id="1332080.ATN00_16020"/>
<dbReference type="Proteomes" id="UP000056968">
    <property type="component" value="Chromosome"/>
</dbReference>
<protein>
    <submittedName>
        <fullName evidence="4">Transporter</fullName>
    </submittedName>
</protein>
<feature type="chain" id="PRO_5006611858" evidence="2">
    <location>
        <begin position="25"/>
        <end position="1073"/>
    </location>
</feature>
<dbReference type="EMBL" id="CP013264">
    <property type="protein sequence ID" value="ALR21575.1"/>
    <property type="molecule type" value="Genomic_DNA"/>
</dbReference>
<proteinExistence type="predicted"/>
<dbReference type="SUPFAM" id="SSF103515">
    <property type="entry name" value="Autotransporter"/>
    <property type="match status" value="1"/>
</dbReference>